<dbReference type="AlphaFoldDB" id="A0A6S7FCZ9"/>
<proteinExistence type="predicted"/>
<evidence type="ECO:0000313" key="2">
    <source>
        <dbReference type="Proteomes" id="UP001152795"/>
    </source>
</evidence>
<gene>
    <name evidence="1" type="ORF">PACLA_8A042607</name>
</gene>
<name>A0A6S7FCZ9_PARCT</name>
<comment type="caution">
    <text evidence="1">The sequence shown here is derived from an EMBL/GenBank/DDBJ whole genome shotgun (WGS) entry which is preliminary data.</text>
</comment>
<dbReference type="Proteomes" id="UP001152795">
    <property type="component" value="Unassembled WGS sequence"/>
</dbReference>
<keyword evidence="2" id="KW-1185">Reference proteome</keyword>
<accession>A0A6S7FCZ9</accession>
<dbReference type="EMBL" id="CACRXK020000030">
    <property type="protein sequence ID" value="CAB3977115.1"/>
    <property type="molecule type" value="Genomic_DNA"/>
</dbReference>
<sequence>MDVKMKMFTRKQYTEGISFCLEIPLFYGSERTTRIGNNMIVVAKNSTKTNRAGIDNYGGRFVGVVEIRENGVAGEMLQLIKSVLMLGCPCPGLIGLGQALEDLDDHPQQY</sequence>
<organism evidence="1 2">
    <name type="scientific">Paramuricea clavata</name>
    <name type="common">Red gorgonian</name>
    <name type="synonym">Violescent sea-whip</name>
    <dbReference type="NCBI Taxonomy" id="317549"/>
    <lineage>
        <taxon>Eukaryota</taxon>
        <taxon>Metazoa</taxon>
        <taxon>Cnidaria</taxon>
        <taxon>Anthozoa</taxon>
        <taxon>Octocorallia</taxon>
        <taxon>Malacalcyonacea</taxon>
        <taxon>Plexauridae</taxon>
        <taxon>Paramuricea</taxon>
    </lineage>
</organism>
<protein>
    <submittedName>
        <fullName evidence="1">Uncharacterized protein</fullName>
    </submittedName>
</protein>
<reference evidence="1" key="1">
    <citation type="submission" date="2020-04" db="EMBL/GenBank/DDBJ databases">
        <authorList>
            <person name="Alioto T."/>
            <person name="Alioto T."/>
            <person name="Gomez Garrido J."/>
        </authorList>
    </citation>
    <scope>NUCLEOTIDE SEQUENCE</scope>
    <source>
        <strain evidence="1">A484AB</strain>
    </source>
</reference>
<evidence type="ECO:0000313" key="1">
    <source>
        <dbReference type="EMBL" id="CAB3977115.1"/>
    </source>
</evidence>